<keyword evidence="1 2" id="KW-0808">Transferase</keyword>
<dbReference type="PANTHER" id="PTHR48228">
    <property type="entry name" value="SUCCINYL-COA--D-CITRAMALATE COA-TRANSFERASE"/>
    <property type="match status" value="1"/>
</dbReference>
<sequence>MTADSTAAERARALLADLGRADAVHGGGDHPAFGWRRAGLMAVTGKADGPPLMCPAALTVAADAALLALRALAPAADLPASGALLLGERARLMGLRRGGRSSANGSCRIIGAADGAFALNLARDDDWGLIPAWLEAGAGDWGAITEIAARLPVAPLVERGIQIGLPIACAMPAPTGAHWFHASVPMPCRSGERPLVVDLSPLWAGPLAASLLGRAGARVIKVESTRRPDGARSGHGGFYDLLNGGKESVALDFASADGRAALQRLIARADIVIEGSRPRGLAQLGVDAAAAVARGTIWVSITAHGRDGAAADRVGFGDDTAVAGGLANAMQEGWGEPLFAGDAIADPLTGLHAALAALAAWRNGKARLIALSLAGIVAHAIGAGIATGAQLAEWQAMADADDAPLYPLRAPGPPARPLGADTAEVLGEC</sequence>
<dbReference type="RefSeq" id="WP_245842633.1">
    <property type="nucleotide sequence ID" value="NZ_FZOS01000003.1"/>
</dbReference>
<evidence type="ECO:0000313" key="3">
    <source>
        <dbReference type="Proteomes" id="UP000198281"/>
    </source>
</evidence>
<keyword evidence="3" id="KW-1185">Reference proteome</keyword>
<dbReference type="InterPro" id="IPR023606">
    <property type="entry name" value="CoA-Trfase_III_dom_1_sf"/>
</dbReference>
<name>A0A239D4H3_9SPHN</name>
<reference evidence="3" key="1">
    <citation type="submission" date="2017-06" db="EMBL/GenBank/DDBJ databases">
        <authorList>
            <person name="Varghese N."/>
            <person name="Submissions S."/>
        </authorList>
    </citation>
    <scope>NUCLEOTIDE SEQUENCE [LARGE SCALE GENOMIC DNA]</scope>
    <source>
        <strain evidence="3">LNB2</strain>
    </source>
</reference>
<gene>
    <name evidence="2" type="ORF">SAMN06295912_103219</name>
</gene>
<protein>
    <submittedName>
        <fullName evidence="2">CoA-transferase family III</fullName>
    </submittedName>
</protein>
<accession>A0A239D4H3</accession>
<dbReference type="SUPFAM" id="SSF89796">
    <property type="entry name" value="CoA-transferase family III (CaiB/BaiF)"/>
    <property type="match status" value="1"/>
</dbReference>
<evidence type="ECO:0000313" key="2">
    <source>
        <dbReference type="EMBL" id="SNS27406.1"/>
    </source>
</evidence>
<dbReference type="AlphaFoldDB" id="A0A239D4H3"/>
<dbReference type="Gene3D" id="3.40.50.10540">
    <property type="entry name" value="Crotonobetainyl-coa:carnitine coa-transferase, domain 1"/>
    <property type="match status" value="1"/>
</dbReference>
<proteinExistence type="predicted"/>
<dbReference type="Proteomes" id="UP000198281">
    <property type="component" value="Unassembled WGS sequence"/>
</dbReference>
<dbReference type="InterPro" id="IPR050509">
    <property type="entry name" value="CoA-transferase_III"/>
</dbReference>
<dbReference type="EMBL" id="FZOS01000003">
    <property type="protein sequence ID" value="SNS27406.1"/>
    <property type="molecule type" value="Genomic_DNA"/>
</dbReference>
<evidence type="ECO:0000256" key="1">
    <source>
        <dbReference type="ARBA" id="ARBA00022679"/>
    </source>
</evidence>
<dbReference type="GO" id="GO:0016740">
    <property type="term" value="F:transferase activity"/>
    <property type="evidence" value="ECO:0007669"/>
    <property type="project" value="UniProtKB-KW"/>
</dbReference>
<organism evidence="2 3">
    <name type="scientific">Edaphosphingomonas laterariae</name>
    <dbReference type="NCBI Taxonomy" id="861865"/>
    <lineage>
        <taxon>Bacteria</taxon>
        <taxon>Pseudomonadati</taxon>
        <taxon>Pseudomonadota</taxon>
        <taxon>Alphaproteobacteria</taxon>
        <taxon>Sphingomonadales</taxon>
        <taxon>Rhizorhabdaceae</taxon>
        <taxon>Edaphosphingomonas</taxon>
    </lineage>
</organism>
<dbReference type="PANTHER" id="PTHR48228:SF6">
    <property type="entry name" value="L-CARNITINE COA-TRANSFERASE"/>
    <property type="match status" value="1"/>
</dbReference>
<dbReference type="InterPro" id="IPR003673">
    <property type="entry name" value="CoA-Trfase_fam_III"/>
</dbReference>
<dbReference type="Pfam" id="PF02515">
    <property type="entry name" value="CoA_transf_3"/>
    <property type="match status" value="1"/>
</dbReference>